<evidence type="ECO:0000256" key="4">
    <source>
        <dbReference type="ARBA" id="ARBA00022679"/>
    </source>
</evidence>
<evidence type="ECO:0000256" key="6">
    <source>
        <dbReference type="ARBA" id="ARBA00022771"/>
    </source>
</evidence>
<keyword evidence="6 10" id="KW-0863">Zinc-finger</keyword>
<gene>
    <name evidence="13" type="ORF">PCON_11900</name>
</gene>
<evidence type="ECO:0000256" key="1">
    <source>
        <dbReference type="ARBA" id="ARBA00004123"/>
    </source>
</evidence>
<reference evidence="13 14" key="1">
    <citation type="journal article" date="2013" name="PLoS Genet.">
        <title>The genome and development-dependent transcriptomes of Pyronema confluens: a window into fungal evolution.</title>
        <authorList>
            <person name="Traeger S."/>
            <person name="Altegoer F."/>
            <person name="Freitag M."/>
            <person name="Gabaldon T."/>
            <person name="Kempken F."/>
            <person name="Kumar A."/>
            <person name="Marcet-Houben M."/>
            <person name="Poggeler S."/>
            <person name="Stajich J.E."/>
            <person name="Nowrousian M."/>
        </authorList>
    </citation>
    <scope>NUCLEOTIDE SEQUENCE [LARGE SCALE GENOMIC DNA]</scope>
    <source>
        <strain evidence="14">CBS 100304</strain>
        <tissue evidence="13">Vegetative mycelium</tissue>
    </source>
</reference>
<dbReference type="PANTHER" id="PTHR21330:SF1">
    <property type="entry name" value="E3 SUMO-PROTEIN LIGASE NSE2"/>
    <property type="match status" value="1"/>
</dbReference>
<dbReference type="InterPro" id="IPR013083">
    <property type="entry name" value="Znf_RING/FYVE/PHD"/>
</dbReference>
<evidence type="ECO:0000256" key="8">
    <source>
        <dbReference type="ARBA" id="ARBA00022833"/>
    </source>
</evidence>
<dbReference type="Gene3D" id="3.30.40.10">
    <property type="entry name" value="Zinc/RING finger domain, C3HC4 (zinc finger)"/>
    <property type="match status" value="1"/>
</dbReference>
<evidence type="ECO:0000256" key="2">
    <source>
        <dbReference type="ARBA" id="ARBA00004718"/>
    </source>
</evidence>
<dbReference type="Pfam" id="PF11789">
    <property type="entry name" value="zf-Nse"/>
    <property type="match status" value="1"/>
</dbReference>
<evidence type="ECO:0000256" key="11">
    <source>
        <dbReference type="SAM" id="MobiDB-lite"/>
    </source>
</evidence>
<keyword evidence="13" id="KW-0436">Ligase</keyword>
<dbReference type="InterPro" id="IPR026846">
    <property type="entry name" value="Nse2(Mms21)"/>
</dbReference>
<dbReference type="UniPathway" id="UPA00886"/>
<feature type="domain" description="SP-RING-type" evidence="12">
    <location>
        <begin position="170"/>
        <end position="254"/>
    </location>
</feature>
<organism evidence="13 14">
    <name type="scientific">Pyronema omphalodes (strain CBS 100304)</name>
    <name type="common">Pyronema confluens</name>
    <dbReference type="NCBI Taxonomy" id="1076935"/>
    <lineage>
        <taxon>Eukaryota</taxon>
        <taxon>Fungi</taxon>
        <taxon>Dikarya</taxon>
        <taxon>Ascomycota</taxon>
        <taxon>Pezizomycotina</taxon>
        <taxon>Pezizomycetes</taxon>
        <taxon>Pezizales</taxon>
        <taxon>Pyronemataceae</taxon>
        <taxon>Pyronema</taxon>
    </lineage>
</organism>
<protein>
    <submittedName>
        <fullName evidence="13">Similar to E3 SUMO-protein ligase nse2 acc. no. Q4PIR3</fullName>
    </submittedName>
</protein>
<dbReference type="AlphaFoldDB" id="U4L692"/>
<keyword evidence="8" id="KW-0862">Zinc</keyword>
<dbReference type="GO" id="GO:0005634">
    <property type="term" value="C:nucleus"/>
    <property type="evidence" value="ECO:0007669"/>
    <property type="project" value="UniProtKB-SubCell"/>
</dbReference>
<evidence type="ECO:0000256" key="7">
    <source>
        <dbReference type="ARBA" id="ARBA00022786"/>
    </source>
</evidence>
<dbReference type="eggNOG" id="KOG2979">
    <property type="taxonomic scope" value="Eukaryota"/>
</dbReference>
<dbReference type="EMBL" id="HF935695">
    <property type="protein sequence ID" value="CCX12306.1"/>
    <property type="molecule type" value="Genomic_DNA"/>
</dbReference>
<feature type="compositionally biased region" description="Basic and acidic residues" evidence="11">
    <location>
        <begin position="247"/>
        <end position="261"/>
    </location>
</feature>
<evidence type="ECO:0000313" key="14">
    <source>
        <dbReference type="Proteomes" id="UP000018144"/>
    </source>
</evidence>
<dbReference type="Proteomes" id="UP000018144">
    <property type="component" value="Unassembled WGS sequence"/>
</dbReference>
<dbReference type="PROSITE" id="PS51044">
    <property type="entry name" value="ZF_SP_RING"/>
    <property type="match status" value="1"/>
</dbReference>
<dbReference type="OrthoDB" id="756301at2759"/>
<keyword evidence="4" id="KW-0808">Transferase</keyword>
<evidence type="ECO:0000256" key="9">
    <source>
        <dbReference type="ARBA" id="ARBA00023242"/>
    </source>
</evidence>
<keyword evidence="7" id="KW-0833">Ubl conjugation pathway</keyword>
<evidence type="ECO:0000313" key="13">
    <source>
        <dbReference type="EMBL" id="CCX12306.1"/>
    </source>
</evidence>
<proteinExistence type="inferred from homology"/>
<dbReference type="GO" id="GO:0016874">
    <property type="term" value="F:ligase activity"/>
    <property type="evidence" value="ECO:0007669"/>
    <property type="project" value="UniProtKB-KW"/>
</dbReference>
<evidence type="ECO:0000259" key="12">
    <source>
        <dbReference type="PROSITE" id="PS51044"/>
    </source>
</evidence>
<dbReference type="GO" id="GO:0016925">
    <property type="term" value="P:protein sumoylation"/>
    <property type="evidence" value="ECO:0007669"/>
    <property type="project" value="UniProtKB-UniPathway"/>
</dbReference>
<dbReference type="GO" id="GO:0030915">
    <property type="term" value="C:Smc5-Smc6 complex"/>
    <property type="evidence" value="ECO:0007669"/>
    <property type="project" value="InterPro"/>
</dbReference>
<dbReference type="CDD" id="cd16651">
    <property type="entry name" value="SPL-RING_NSE2"/>
    <property type="match status" value="1"/>
</dbReference>
<evidence type="ECO:0000256" key="3">
    <source>
        <dbReference type="ARBA" id="ARBA00008212"/>
    </source>
</evidence>
<dbReference type="PANTHER" id="PTHR21330">
    <property type="entry name" value="E3 SUMO-PROTEIN LIGASE NSE2"/>
    <property type="match status" value="1"/>
</dbReference>
<sequence>MSRHARDDLPVYEPPLLPLHPSSIPSLSRLSNSLNPCTTELRHLSTLLREVAESTTPALQDRLISSTKLMIDSQSSLTTTISLLQTLSSSASLTQGEEPVPVAVEEGLVGQYREGVKAADQRWEEKTEMEKYASDETFGSVYKISWDVLNPDIPTPPVRRWFTEDQGEESDDEIEVAQETVSYKCPLTLLEFVEPVTAKCGHSFEKEAVLGMFRRGTTIECPVPGCNKHIQRQELKRDAFLEGKMRRRKEREERERRRREMEEEEDAEEVESGDEGEGSLVHAKEEREVKRVKKEVMASQRTGRGVVMDLESDDE</sequence>
<feature type="region of interest" description="Disordered" evidence="11">
    <location>
        <begin position="247"/>
        <end position="315"/>
    </location>
</feature>
<evidence type="ECO:0000256" key="5">
    <source>
        <dbReference type="ARBA" id="ARBA00022723"/>
    </source>
</evidence>
<comment type="pathway">
    <text evidence="2">Protein modification; protein sumoylation.</text>
</comment>
<feature type="compositionally biased region" description="Acidic residues" evidence="11">
    <location>
        <begin position="262"/>
        <end position="277"/>
    </location>
</feature>
<dbReference type="GO" id="GO:0008270">
    <property type="term" value="F:zinc ion binding"/>
    <property type="evidence" value="ECO:0007669"/>
    <property type="project" value="UniProtKB-KW"/>
</dbReference>
<dbReference type="GO" id="GO:0061665">
    <property type="term" value="F:SUMO ligase activity"/>
    <property type="evidence" value="ECO:0007669"/>
    <property type="project" value="TreeGrafter"/>
</dbReference>
<evidence type="ECO:0000256" key="10">
    <source>
        <dbReference type="PROSITE-ProRule" id="PRU00452"/>
    </source>
</evidence>
<dbReference type="InterPro" id="IPR004181">
    <property type="entry name" value="Znf_MIZ"/>
</dbReference>
<dbReference type="GO" id="GO:0000724">
    <property type="term" value="P:double-strand break repair via homologous recombination"/>
    <property type="evidence" value="ECO:0007669"/>
    <property type="project" value="InterPro"/>
</dbReference>
<keyword evidence="14" id="KW-1185">Reference proteome</keyword>
<keyword evidence="5" id="KW-0479">Metal-binding</keyword>
<keyword evidence="9" id="KW-0539">Nucleus</keyword>
<accession>U4L692</accession>
<comment type="similarity">
    <text evidence="3">Belongs to the NSE2 family.</text>
</comment>
<name>U4L692_PYROM</name>
<dbReference type="STRING" id="1076935.U4L692"/>
<dbReference type="SUPFAM" id="SSF57850">
    <property type="entry name" value="RING/U-box"/>
    <property type="match status" value="1"/>
</dbReference>
<comment type="subcellular location">
    <subcellularLocation>
        <location evidence="1">Nucleus</location>
    </subcellularLocation>
</comment>